<comment type="caution">
    <text evidence="1">The sequence shown here is derived from an EMBL/GenBank/DDBJ whole genome shotgun (WGS) entry which is preliminary data.</text>
</comment>
<gene>
    <name evidence="1" type="ORF">AVEN_16293_1</name>
</gene>
<name>A0A4Y2VQ35_ARAVE</name>
<evidence type="ECO:0000313" key="1">
    <source>
        <dbReference type="EMBL" id="GBO26742.1"/>
    </source>
</evidence>
<dbReference type="Proteomes" id="UP000499080">
    <property type="component" value="Unassembled WGS sequence"/>
</dbReference>
<evidence type="ECO:0000313" key="2">
    <source>
        <dbReference type="Proteomes" id="UP000499080"/>
    </source>
</evidence>
<reference evidence="1 2" key="1">
    <citation type="journal article" date="2019" name="Sci. Rep.">
        <title>Orb-weaving spider Araneus ventricosus genome elucidates the spidroin gene catalogue.</title>
        <authorList>
            <person name="Kono N."/>
            <person name="Nakamura H."/>
            <person name="Ohtoshi R."/>
            <person name="Moran D.A.P."/>
            <person name="Shinohara A."/>
            <person name="Yoshida Y."/>
            <person name="Fujiwara M."/>
            <person name="Mori M."/>
            <person name="Tomita M."/>
            <person name="Arakawa K."/>
        </authorList>
    </citation>
    <scope>NUCLEOTIDE SEQUENCE [LARGE SCALE GENOMIC DNA]</scope>
</reference>
<dbReference type="AlphaFoldDB" id="A0A4Y2VQ35"/>
<dbReference type="EMBL" id="BGPR01049748">
    <property type="protein sequence ID" value="GBO26742.1"/>
    <property type="molecule type" value="Genomic_DNA"/>
</dbReference>
<accession>A0A4Y2VQ35</accession>
<keyword evidence="2" id="KW-1185">Reference proteome</keyword>
<organism evidence="1 2">
    <name type="scientific">Araneus ventricosus</name>
    <name type="common">Orbweaver spider</name>
    <name type="synonym">Epeira ventricosa</name>
    <dbReference type="NCBI Taxonomy" id="182803"/>
    <lineage>
        <taxon>Eukaryota</taxon>
        <taxon>Metazoa</taxon>
        <taxon>Ecdysozoa</taxon>
        <taxon>Arthropoda</taxon>
        <taxon>Chelicerata</taxon>
        <taxon>Arachnida</taxon>
        <taxon>Araneae</taxon>
        <taxon>Araneomorphae</taxon>
        <taxon>Entelegynae</taxon>
        <taxon>Araneoidea</taxon>
        <taxon>Araneidae</taxon>
        <taxon>Araneus</taxon>
    </lineage>
</organism>
<protein>
    <submittedName>
        <fullName evidence="1">Uncharacterized protein</fullName>
    </submittedName>
</protein>
<proteinExistence type="predicted"/>
<sequence length="127" mass="14059">MPFGPVNPIDIPYDQHVYNYTHPRKPGCSVSYGHGHIARGSGQLNRSKDRCVVNHVSYGSMERILLVPLSVIKSVTVASWQSLSFVAEDMVSTPDFRYPDSPYMRALPLVWNGNLERSAASGIALVI</sequence>